<keyword evidence="1" id="KW-0175">Coiled coil</keyword>
<dbReference type="EMBL" id="FOHZ01000025">
    <property type="protein sequence ID" value="SET79613.1"/>
    <property type="molecule type" value="Genomic_DNA"/>
</dbReference>
<keyword evidence="3" id="KW-1185">Reference proteome</keyword>
<dbReference type="STRING" id="430453.SAMN04487962_1259"/>
<evidence type="ECO:0000313" key="3">
    <source>
        <dbReference type="Proteomes" id="UP000198762"/>
    </source>
</evidence>
<sequence>MKNYTDEELRAMSSEQLDQLLEEVDSEIEMLQREIEGHSLH</sequence>
<evidence type="ECO:0000313" key="2">
    <source>
        <dbReference type="EMBL" id="SET79613.1"/>
    </source>
</evidence>
<evidence type="ECO:0000256" key="1">
    <source>
        <dbReference type="SAM" id="Coils"/>
    </source>
</evidence>
<gene>
    <name evidence="2" type="ORF">SAMN04487962_1259</name>
</gene>
<protein>
    <submittedName>
        <fullName evidence="2">Uncharacterized protein</fullName>
    </submittedName>
</protein>
<reference evidence="3" key="1">
    <citation type="submission" date="2016-10" db="EMBL/GenBank/DDBJ databases">
        <authorList>
            <person name="Varghese N."/>
            <person name="Submissions S."/>
        </authorList>
    </citation>
    <scope>NUCLEOTIDE SEQUENCE [LARGE SCALE GENOMIC DNA]</scope>
    <source>
        <strain evidence="3">CGMCC 1.6489</strain>
    </source>
</reference>
<dbReference type="AlphaFoldDB" id="A0A1I0H7E0"/>
<dbReference type="RefSeq" id="WP_281247035.1">
    <property type="nucleotide sequence ID" value="NZ_FOHZ01000025.1"/>
</dbReference>
<organism evidence="2 3">
    <name type="scientific">Marinobacter segnicrescens</name>
    <dbReference type="NCBI Taxonomy" id="430453"/>
    <lineage>
        <taxon>Bacteria</taxon>
        <taxon>Pseudomonadati</taxon>
        <taxon>Pseudomonadota</taxon>
        <taxon>Gammaproteobacteria</taxon>
        <taxon>Pseudomonadales</taxon>
        <taxon>Marinobacteraceae</taxon>
        <taxon>Marinobacter</taxon>
    </lineage>
</organism>
<feature type="coiled-coil region" evidence="1">
    <location>
        <begin position="14"/>
        <end position="41"/>
    </location>
</feature>
<proteinExistence type="predicted"/>
<dbReference type="Proteomes" id="UP000198762">
    <property type="component" value="Unassembled WGS sequence"/>
</dbReference>
<name>A0A1I0H7E0_9GAMM</name>
<accession>A0A1I0H7E0</accession>